<sequence length="82" mass="9290">PGRSGACGGCRCPVELIVSLAEILRCFEHPISEEQAWAICFQCYVGSVQQPEDKVSLHLYLRYVRRYNSAVAEGQLRRCRCL</sequence>
<feature type="domain" description="KIND" evidence="2">
    <location>
        <begin position="18"/>
        <end position="82"/>
    </location>
</feature>
<evidence type="ECO:0000313" key="3">
    <source>
        <dbReference type="Ensembl" id="ENSANIP00000018207.1"/>
    </source>
</evidence>
<accession>A0A8B9N772</accession>
<dbReference type="Ensembl" id="ENSANIT00000018823.1">
    <property type="protein sequence ID" value="ENSANIP00000018207.1"/>
    <property type="gene ID" value="ENSANIG00000012374.1"/>
</dbReference>
<dbReference type="PROSITE" id="PS51377">
    <property type="entry name" value="KIND"/>
    <property type="match status" value="1"/>
</dbReference>
<dbReference type="AlphaFoldDB" id="A0A8B9N772"/>
<keyword evidence="4" id="KW-1185">Reference proteome</keyword>
<reference evidence="3" key="1">
    <citation type="submission" date="2025-08" db="UniProtKB">
        <authorList>
            <consortium name="Ensembl"/>
        </authorList>
    </citation>
    <scope>IDENTIFICATION</scope>
</reference>
<proteinExistence type="predicted"/>
<dbReference type="InterPro" id="IPR011019">
    <property type="entry name" value="KIND_dom"/>
</dbReference>
<protein>
    <recommendedName>
        <fullName evidence="2">KIND domain-containing protein</fullName>
    </recommendedName>
</protein>
<name>A0A8B9N772_9AVES</name>
<reference evidence="3" key="2">
    <citation type="submission" date="2025-09" db="UniProtKB">
        <authorList>
            <consortium name="Ensembl"/>
        </authorList>
    </citation>
    <scope>IDENTIFICATION</scope>
</reference>
<dbReference type="Proteomes" id="UP000694541">
    <property type="component" value="Unplaced"/>
</dbReference>
<evidence type="ECO:0000256" key="1">
    <source>
        <dbReference type="ARBA" id="ARBA00022737"/>
    </source>
</evidence>
<dbReference type="Pfam" id="PF16474">
    <property type="entry name" value="KIND"/>
    <property type="match status" value="1"/>
</dbReference>
<evidence type="ECO:0000259" key="2">
    <source>
        <dbReference type="PROSITE" id="PS51377"/>
    </source>
</evidence>
<keyword evidence="1" id="KW-0677">Repeat</keyword>
<evidence type="ECO:0000313" key="4">
    <source>
        <dbReference type="Proteomes" id="UP000694541"/>
    </source>
</evidence>
<organism evidence="3 4">
    <name type="scientific">Accipiter nisus</name>
    <name type="common">Eurasian sparrowhawk</name>
    <dbReference type="NCBI Taxonomy" id="211598"/>
    <lineage>
        <taxon>Eukaryota</taxon>
        <taxon>Metazoa</taxon>
        <taxon>Chordata</taxon>
        <taxon>Craniata</taxon>
        <taxon>Vertebrata</taxon>
        <taxon>Euteleostomi</taxon>
        <taxon>Archelosauria</taxon>
        <taxon>Archosauria</taxon>
        <taxon>Dinosauria</taxon>
        <taxon>Saurischia</taxon>
        <taxon>Theropoda</taxon>
        <taxon>Coelurosauria</taxon>
        <taxon>Aves</taxon>
        <taxon>Neognathae</taxon>
        <taxon>Neoaves</taxon>
        <taxon>Telluraves</taxon>
        <taxon>Accipitrimorphae</taxon>
        <taxon>Accipitriformes</taxon>
        <taxon>Accipitridae</taxon>
        <taxon>Accipitrinae</taxon>
        <taxon>Accipiter</taxon>
    </lineage>
</organism>
<dbReference type="Gene3D" id="1.10.510.10">
    <property type="entry name" value="Transferase(Phosphotransferase) domain 1"/>
    <property type="match status" value="1"/>
</dbReference>